<dbReference type="EMBL" id="CP127527">
    <property type="protein sequence ID" value="XRI76864.1"/>
    <property type="molecule type" value="Genomic_DNA"/>
</dbReference>
<protein>
    <submittedName>
        <fullName evidence="1">Uncharacterized protein</fullName>
    </submittedName>
</protein>
<keyword evidence="2" id="KW-1185">Reference proteome</keyword>
<evidence type="ECO:0000313" key="2">
    <source>
        <dbReference type="Proteomes" id="UP000271650"/>
    </source>
</evidence>
<sequence>MVEKAVRLPRHGRVTRLGGMAVALALVWSGHWQTGTGLAIFILIVP</sequence>
<organism evidence="1 2">
    <name type="scientific">Acidithiobacillus sulfuriphilus</name>
    <dbReference type="NCBI Taxonomy" id="1867749"/>
    <lineage>
        <taxon>Bacteria</taxon>
        <taxon>Pseudomonadati</taxon>
        <taxon>Pseudomonadota</taxon>
        <taxon>Acidithiobacillia</taxon>
        <taxon>Acidithiobacillales</taxon>
        <taxon>Acidithiobacillaceae</taxon>
        <taxon>Acidithiobacillus</taxon>
    </lineage>
</organism>
<reference evidence="1 2" key="1">
    <citation type="journal article" date="2019" name="Int. J. Syst. Evol. Microbiol.">
        <title>Acidithiobacillus sulfuriphilus sp. nov.: an extremely acidophilic sulfur-oxidizing chemolithotroph isolated from a neutral pH environment.</title>
        <authorList>
            <person name="Falagan C."/>
            <person name="Moya-Beltran A."/>
            <person name="Castro M."/>
            <person name="Quatrini R."/>
            <person name="Johnson D.B."/>
        </authorList>
    </citation>
    <scope>NUCLEOTIDE SEQUENCE [LARGE SCALE GENOMIC DNA]</scope>
    <source>
        <strain evidence="1 2">CJ-2</strain>
    </source>
</reference>
<evidence type="ECO:0000313" key="1">
    <source>
        <dbReference type="EMBL" id="XRI76864.1"/>
    </source>
</evidence>
<accession>A0ACD5HN92</accession>
<proteinExistence type="predicted"/>
<name>A0ACD5HN92_9PROT</name>
<dbReference type="Proteomes" id="UP000271650">
    <property type="component" value="Chromosome"/>
</dbReference>
<gene>
    <name evidence="1" type="ORF">EC580_013005</name>
</gene>